<evidence type="ECO:0000256" key="2">
    <source>
        <dbReference type="ARBA" id="ARBA00023015"/>
    </source>
</evidence>
<keyword evidence="4" id="KW-0804">Transcription</keyword>
<dbReference type="EMBL" id="CAEKDK010000004">
    <property type="protein sequence ID" value="CAB4277004.1"/>
    <property type="molecule type" value="Genomic_DNA"/>
</dbReference>
<evidence type="ECO:0000256" key="3">
    <source>
        <dbReference type="ARBA" id="ARBA00023125"/>
    </source>
</evidence>
<reference evidence="7 8" key="1">
    <citation type="submission" date="2020-05" db="EMBL/GenBank/DDBJ databases">
        <authorList>
            <person name="Campoy J."/>
            <person name="Schneeberger K."/>
            <person name="Spophaly S."/>
        </authorList>
    </citation>
    <scope>NUCLEOTIDE SEQUENCE [LARGE SCALE GENOMIC DNA]</scope>
    <source>
        <strain evidence="7">PruArmRojPasFocal</strain>
    </source>
</reference>
<dbReference type="PANTHER" id="PTHR45914">
    <property type="entry name" value="TRANSCRIPTION FACTOR HEC3-RELATED"/>
    <property type="match status" value="1"/>
</dbReference>
<comment type="subcellular location">
    <subcellularLocation>
        <location evidence="1">Nucleus</location>
    </subcellularLocation>
</comment>
<feature type="domain" description="BHLH" evidence="6">
    <location>
        <begin position="186"/>
        <end position="235"/>
    </location>
</feature>
<evidence type="ECO:0000313" key="8">
    <source>
        <dbReference type="Proteomes" id="UP000507222"/>
    </source>
</evidence>
<proteinExistence type="predicted"/>
<dbReference type="InterPro" id="IPR036638">
    <property type="entry name" value="HLH_DNA-bd_sf"/>
</dbReference>
<organism evidence="7 8">
    <name type="scientific">Prunus armeniaca</name>
    <name type="common">Apricot</name>
    <name type="synonym">Armeniaca vulgaris</name>
    <dbReference type="NCBI Taxonomy" id="36596"/>
    <lineage>
        <taxon>Eukaryota</taxon>
        <taxon>Viridiplantae</taxon>
        <taxon>Streptophyta</taxon>
        <taxon>Embryophyta</taxon>
        <taxon>Tracheophyta</taxon>
        <taxon>Spermatophyta</taxon>
        <taxon>Magnoliopsida</taxon>
        <taxon>eudicotyledons</taxon>
        <taxon>Gunneridae</taxon>
        <taxon>Pentapetalae</taxon>
        <taxon>rosids</taxon>
        <taxon>fabids</taxon>
        <taxon>Rosales</taxon>
        <taxon>Rosaceae</taxon>
        <taxon>Amygdaloideae</taxon>
        <taxon>Amygdaleae</taxon>
        <taxon>Prunus</taxon>
    </lineage>
</organism>
<dbReference type="Proteomes" id="UP000507222">
    <property type="component" value="Unassembled WGS sequence"/>
</dbReference>
<evidence type="ECO:0000313" key="7">
    <source>
        <dbReference type="EMBL" id="CAB4277004.1"/>
    </source>
</evidence>
<accession>A0A6J5UP23</accession>
<keyword evidence="3" id="KW-0238">DNA-binding</keyword>
<dbReference type="GO" id="GO:0003700">
    <property type="term" value="F:DNA-binding transcription factor activity"/>
    <property type="evidence" value="ECO:0007669"/>
    <property type="project" value="InterPro"/>
</dbReference>
<dbReference type="AlphaFoldDB" id="A0A6J5UP23"/>
<keyword evidence="2" id="KW-0805">Transcription regulation</keyword>
<dbReference type="SMART" id="SM00353">
    <property type="entry name" value="HLH"/>
    <property type="match status" value="1"/>
</dbReference>
<gene>
    <name evidence="7" type="ORF">CURHAP_LOCUS26365</name>
</gene>
<dbReference type="InterPro" id="IPR011598">
    <property type="entry name" value="bHLH_dom"/>
</dbReference>
<evidence type="ECO:0000256" key="4">
    <source>
        <dbReference type="ARBA" id="ARBA00023163"/>
    </source>
</evidence>
<evidence type="ECO:0000256" key="5">
    <source>
        <dbReference type="ARBA" id="ARBA00023242"/>
    </source>
</evidence>
<evidence type="ECO:0000256" key="1">
    <source>
        <dbReference type="ARBA" id="ARBA00004123"/>
    </source>
</evidence>
<name>A0A6J5UP23_PRUAR</name>
<keyword evidence="5" id="KW-0539">Nucleus</keyword>
<dbReference type="GO" id="GO:0005634">
    <property type="term" value="C:nucleus"/>
    <property type="evidence" value="ECO:0007669"/>
    <property type="project" value="UniProtKB-SubCell"/>
</dbReference>
<dbReference type="InterPro" id="IPR045843">
    <property type="entry name" value="IND-like"/>
</dbReference>
<protein>
    <recommendedName>
        <fullName evidence="6">BHLH domain-containing protein</fullName>
    </recommendedName>
</protein>
<dbReference type="GO" id="GO:0003677">
    <property type="term" value="F:DNA binding"/>
    <property type="evidence" value="ECO:0007669"/>
    <property type="project" value="UniProtKB-KW"/>
</dbReference>
<dbReference type="PROSITE" id="PS50888">
    <property type="entry name" value="BHLH"/>
    <property type="match status" value="1"/>
</dbReference>
<evidence type="ECO:0000259" key="6">
    <source>
        <dbReference type="PROSITE" id="PS50888"/>
    </source>
</evidence>
<dbReference type="PANTHER" id="PTHR45914:SF58">
    <property type="entry name" value="BHLH DOMAIN-CONTAINING PROTEIN"/>
    <property type="match status" value="1"/>
</dbReference>
<dbReference type="GO" id="GO:0046983">
    <property type="term" value="F:protein dimerization activity"/>
    <property type="evidence" value="ECO:0007669"/>
    <property type="project" value="InterPro"/>
</dbReference>
<dbReference type="Pfam" id="PF00010">
    <property type="entry name" value="HLH"/>
    <property type="match status" value="1"/>
</dbReference>
<dbReference type="Gene3D" id="4.10.280.10">
    <property type="entry name" value="Helix-loop-helix DNA-binding domain"/>
    <property type="match status" value="1"/>
</dbReference>
<dbReference type="SUPFAM" id="SSF47459">
    <property type="entry name" value="HLH, helix-loop-helix DNA-binding domain"/>
    <property type="match status" value="1"/>
</dbReference>
<sequence>MALSSFSSRETVPPQSFGSEMTNCFQPNIEAELLAAEELLKYYQLDYNCSILPNNLFLDDHPCHDPYNLLNLENYHPDTTSDDHLLLPHLTTPDMLPQLDFYPYPYPKRQKCFQDFVKPEFTPATFYDAFAPDSCPVPELFPAPGVFATPLLTFNQHPEETVTDSNKSKVNDYEIGFAAKKKVEEKCVTAQSIAARERRRKITEKTQELGKLVPGGSKMNTAEMLTAAYNFVKYLQAQVGILEFMGSFEELKGAPPAEELRAVAFPIIQEKLYLENNCLVPEKFVEILAKHFDAQSKPSLSNNLHQLLTSSG</sequence>